<name>V4HH25_9EURY</name>
<dbReference type="Proteomes" id="UP000017840">
    <property type="component" value="Unassembled WGS sequence"/>
</dbReference>
<dbReference type="EMBL" id="ASGZ01000062">
    <property type="protein sequence ID" value="ESP87149.1"/>
    <property type="molecule type" value="Genomic_DNA"/>
</dbReference>
<gene>
    <name evidence="2" type="ORF">K933_15510</name>
</gene>
<comment type="caution">
    <text evidence="2">The sequence shown here is derived from an EMBL/GenBank/DDBJ whole genome shotgun (WGS) entry which is preliminary data.</text>
</comment>
<reference evidence="2 3" key="1">
    <citation type="journal article" date="2013" name="Genome Announc.">
        <title>Draft Genome Sequence of 'Candidatus Halobonum tyrrellensis' Strain G22, Isolated from the Hypersaline Waters of Lake Tyrrell, Australia.</title>
        <authorList>
            <person name="Ugalde J.A."/>
            <person name="Narasingarao P."/>
            <person name="Kuo S."/>
            <person name="Podell S."/>
            <person name="Allen E.E."/>
        </authorList>
    </citation>
    <scope>NUCLEOTIDE SEQUENCE [LARGE SCALE GENOMIC DNA]</scope>
    <source>
        <strain evidence="2 3">G22</strain>
    </source>
</reference>
<keyword evidence="1" id="KW-1133">Transmembrane helix</keyword>
<feature type="transmembrane region" description="Helical" evidence="1">
    <location>
        <begin position="41"/>
        <end position="61"/>
    </location>
</feature>
<dbReference type="AlphaFoldDB" id="V4HH25"/>
<evidence type="ECO:0000313" key="2">
    <source>
        <dbReference type="EMBL" id="ESP87149.1"/>
    </source>
</evidence>
<organism evidence="2 3">
    <name type="scientific">Candidatus Halobonum tyrrellensis G22</name>
    <dbReference type="NCBI Taxonomy" id="1324957"/>
    <lineage>
        <taxon>Archaea</taxon>
        <taxon>Methanobacteriati</taxon>
        <taxon>Methanobacteriota</taxon>
        <taxon>Stenosarchaea group</taxon>
        <taxon>Halobacteria</taxon>
        <taxon>Halobacteriales</taxon>
        <taxon>Haloferacaceae</taxon>
        <taxon>Candidatus Halobonum</taxon>
    </lineage>
</organism>
<proteinExistence type="predicted"/>
<evidence type="ECO:0000256" key="1">
    <source>
        <dbReference type="SAM" id="Phobius"/>
    </source>
</evidence>
<keyword evidence="1" id="KW-0812">Transmembrane</keyword>
<accession>V4HH25</accession>
<sequence length="100" mass="10471">MGRISAVRAYLRRTVAALAALPARAAERTWALLTDEAARTAVLYLGALLLAGASFGSFLLGGDGSPSKAEFGLQLGSVGLIFYMSLRQAGSGGRRRGRSR</sequence>
<keyword evidence="3" id="KW-1185">Reference proteome</keyword>
<dbReference type="RefSeq" id="WP_023395673.1">
    <property type="nucleotide sequence ID" value="NZ_ASGZ01000062.1"/>
</dbReference>
<protein>
    <submittedName>
        <fullName evidence="2">Uncharacterized protein</fullName>
    </submittedName>
</protein>
<keyword evidence="1" id="KW-0472">Membrane</keyword>
<evidence type="ECO:0000313" key="3">
    <source>
        <dbReference type="Proteomes" id="UP000017840"/>
    </source>
</evidence>